<evidence type="ECO:0000313" key="4">
    <source>
        <dbReference type="Proteomes" id="UP000186218"/>
    </source>
</evidence>
<dbReference type="Gene3D" id="3.40.50.720">
    <property type="entry name" value="NAD(P)-binding Rossmann-like Domain"/>
    <property type="match status" value="1"/>
</dbReference>
<dbReference type="InterPro" id="IPR002347">
    <property type="entry name" value="SDR_fam"/>
</dbReference>
<dbReference type="Pfam" id="PF00106">
    <property type="entry name" value="adh_short"/>
    <property type="match status" value="1"/>
</dbReference>
<dbReference type="SUPFAM" id="SSF51735">
    <property type="entry name" value="NAD(P)-binding Rossmann-fold domains"/>
    <property type="match status" value="1"/>
</dbReference>
<evidence type="ECO:0000256" key="1">
    <source>
        <dbReference type="ARBA" id="ARBA00006484"/>
    </source>
</evidence>
<organism evidence="3 4">
    <name type="scientific">Williamsia sterculiae</name>
    <dbReference type="NCBI Taxonomy" id="1344003"/>
    <lineage>
        <taxon>Bacteria</taxon>
        <taxon>Bacillati</taxon>
        <taxon>Actinomycetota</taxon>
        <taxon>Actinomycetes</taxon>
        <taxon>Mycobacteriales</taxon>
        <taxon>Nocardiaceae</taxon>
        <taxon>Williamsia</taxon>
    </lineage>
</organism>
<keyword evidence="4" id="KW-1185">Reference proteome</keyword>
<protein>
    <submittedName>
        <fullName evidence="3">Short chain dehydrogenase</fullName>
    </submittedName>
</protein>
<dbReference type="InterPro" id="IPR036291">
    <property type="entry name" value="NAD(P)-bd_dom_sf"/>
</dbReference>
<proteinExistence type="inferred from homology"/>
<dbReference type="PRINTS" id="PR00081">
    <property type="entry name" value="GDHRDH"/>
</dbReference>
<dbReference type="EMBL" id="FTNT01000011">
    <property type="protein sequence ID" value="SIS19423.1"/>
    <property type="molecule type" value="Genomic_DNA"/>
</dbReference>
<dbReference type="STRING" id="1344003.SAMN05445060_3478"/>
<evidence type="ECO:0000313" key="3">
    <source>
        <dbReference type="EMBL" id="SIS19423.1"/>
    </source>
</evidence>
<sequence length="346" mass="37008">MPPRGGRVLALAVLRHVDDWLRSETLTTLVTMTSTHSSTSPQTGTVLITGPTGSLGREATLAMAHRPPHDRPDLILVGRPGGGLDDILAEVRATGTTAHAIGADLGHISEVRAAAARAQELVTRGTVRPLRALVANAGVTGSVSGALTTDGYERTFAVNHVAHAALIGDLLRTFTSPARIVLIGSNTYYQNIWRRILGVAPSEWKDPLELTAPESAPHDLHSAGVAYSTSKLAILYYAHELQRRAPEGVAVSVFEPGWMPSTGLAREMPAALRRVMGAIARIPGVSSPRESGPLLASVALDEKWASLRDGAFVVKTEVRDVEPFAVDRERESRLWTATAELIERVS</sequence>
<name>A0A1N7H3N8_9NOCA</name>
<dbReference type="AlphaFoldDB" id="A0A1N7H3N8"/>
<dbReference type="PANTHER" id="PTHR24320:SF152">
    <property type="entry name" value="SHORT-CHAIN DEHYDROGENASE_REDUCTASE FAMILY PROTEIN"/>
    <property type="match status" value="1"/>
</dbReference>
<comment type="similarity">
    <text evidence="1">Belongs to the short-chain dehydrogenases/reductases (SDR) family.</text>
</comment>
<reference evidence="3 4" key="1">
    <citation type="submission" date="2017-01" db="EMBL/GenBank/DDBJ databases">
        <authorList>
            <person name="Mah S.A."/>
            <person name="Swanson W.J."/>
            <person name="Moy G.W."/>
            <person name="Vacquier V.D."/>
        </authorList>
    </citation>
    <scope>NUCLEOTIDE SEQUENCE [LARGE SCALE GENOMIC DNA]</scope>
    <source>
        <strain evidence="3 4">CPCC 203464</strain>
    </source>
</reference>
<accession>A0A1N7H3N8</accession>
<evidence type="ECO:0000256" key="2">
    <source>
        <dbReference type="ARBA" id="ARBA00023002"/>
    </source>
</evidence>
<keyword evidence="2" id="KW-0560">Oxidoreductase</keyword>
<dbReference type="Proteomes" id="UP000186218">
    <property type="component" value="Unassembled WGS sequence"/>
</dbReference>
<dbReference type="GO" id="GO:0016491">
    <property type="term" value="F:oxidoreductase activity"/>
    <property type="evidence" value="ECO:0007669"/>
    <property type="project" value="UniProtKB-KW"/>
</dbReference>
<dbReference type="PANTHER" id="PTHR24320">
    <property type="entry name" value="RETINOL DEHYDROGENASE"/>
    <property type="match status" value="1"/>
</dbReference>
<gene>
    <name evidence="3" type="ORF">SAMN05445060_3478</name>
</gene>